<gene>
    <name evidence="5" type="ORF">SAMN04489842_3826</name>
</gene>
<evidence type="ECO:0000256" key="3">
    <source>
        <dbReference type="ARBA" id="ARBA00022729"/>
    </source>
</evidence>
<evidence type="ECO:0000256" key="2">
    <source>
        <dbReference type="ARBA" id="ARBA00022448"/>
    </source>
</evidence>
<name>A0A1H1IVN2_NATTX</name>
<dbReference type="InterPro" id="IPR039424">
    <property type="entry name" value="SBP_5"/>
</dbReference>
<dbReference type="GO" id="GO:1904680">
    <property type="term" value="F:peptide transmembrane transporter activity"/>
    <property type="evidence" value="ECO:0007669"/>
    <property type="project" value="TreeGrafter"/>
</dbReference>
<dbReference type="Pfam" id="PF00496">
    <property type="entry name" value="SBP_bac_5"/>
    <property type="match status" value="1"/>
</dbReference>
<dbReference type="Gene3D" id="3.40.190.10">
    <property type="entry name" value="Periplasmic binding protein-like II"/>
    <property type="match status" value="1"/>
</dbReference>
<sequence>MEEVAPATTRRGLLASVSAVTVSSLAGCSERFWSRAENVGPDQVSLTIKTVPADDDVAAATIMSRLRENFREAGIAVTHEPVPKPDIYRDVLLEGDYDVFVLRHPGLDDYDGLRELLHSDFVSELGWQNPFRFSDLTADDLLEQQRLTTGDDRREVVAELIEYLGETAPYTTVAFPTRIGGRRDALDVDRPPRCSIEYLDLMSRQLDEGPREGPLEVGVFGEGMAERLNPISVDYDGIDGLLGLLYDPLARRVDERLLPEDEDTDERDSTYVPWLAEEIAWDDSSDQLRAEVTLREGLEWHDGESLDANDVVFTMRLLQDTSMGEIEDGLPAPRYRSRQTVIETVDVLDSRTVRLSFGETVRPVAERVFSLPVLPEHVWGPRTNVVADHRTEVLTSDNENPVGSGLFELETVGMDEIVLEPFSDHVFRDEDADRPDVIEDFSQFSGIRFQINPNVGSMLDSLLEGDIDVTGDNVPPGNADAITGHDEVSAISTPTDSFYLIGYNHHHSELGNPRFRVILSRLIDRSHVVSDVFDGFADAATSPGSLVGLSESEFDVDADIPILEFPGSDGELDVELVRSLFQDAGYRYEDGSLLG</sequence>
<evidence type="ECO:0000256" key="1">
    <source>
        <dbReference type="ARBA" id="ARBA00005695"/>
    </source>
</evidence>
<dbReference type="Proteomes" id="UP000198848">
    <property type="component" value="Unassembled WGS sequence"/>
</dbReference>
<evidence type="ECO:0000313" key="5">
    <source>
        <dbReference type="EMBL" id="SDR41757.1"/>
    </source>
</evidence>
<protein>
    <submittedName>
        <fullName evidence="5">Peptide/nickel transport system substrate-binding protein</fullName>
    </submittedName>
</protein>
<keyword evidence="2" id="KW-0813">Transport</keyword>
<reference evidence="6" key="1">
    <citation type="submission" date="2016-10" db="EMBL/GenBank/DDBJ databases">
        <authorList>
            <person name="Varghese N."/>
            <person name="Submissions S."/>
        </authorList>
    </citation>
    <scope>NUCLEOTIDE SEQUENCE [LARGE SCALE GENOMIC DNA]</scope>
    <source>
        <strain evidence="6">DSM 24767</strain>
    </source>
</reference>
<accession>A0A1H1IVN2</accession>
<organism evidence="5 6">
    <name type="scientific">Natronobacterium texcoconense</name>
    <dbReference type="NCBI Taxonomy" id="1095778"/>
    <lineage>
        <taxon>Archaea</taxon>
        <taxon>Methanobacteriati</taxon>
        <taxon>Methanobacteriota</taxon>
        <taxon>Stenosarchaea group</taxon>
        <taxon>Halobacteria</taxon>
        <taxon>Halobacteriales</taxon>
        <taxon>Natrialbaceae</taxon>
        <taxon>Natronobacterium</taxon>
    </lineage>
</organism>
<comment type="similarity">
    <text evidence="1">Belongs to the bacterial solute-binding protein 5 family.</text>
</comment>
<dbReference type="InterPro" id="IPR000914">
    <property type="entry name" value="SBP_5_dom"/>
</dbReference>
<dbReference type="Gene3D" id="3.10.105.10">
    <property type="entry name" value="Dipeptide-binding Protein, Domain 3"/>
    <property type="match status" value="2"/>
</dbReference>
<dbReference type="PANTHER" id="PTHR30290:SF9">
    <property type="entry name" value="OLIGOPEPTIDE-BINDING PROTEIN APPA"/>
    <property type="match status" value="1"/>
</dbReference>
<dbReference type="RefSeq" id="WP_090385438.1">
    <property type="nucleotide sequence ID" value="NZ_FNLC01000006.1"/>
</dbReference>
<dbReference type="STRING" id="1095778.SAMN04489842_3826"/>
<dbReference type="SUPFAM" id="SSF53850">
    <property type="entry name" value="Periplasmic binding protein-like II"/>
    <property type="match status" value="2"/>
</dbReference>
<keyword evidence="6" id="KW-1185">Reference proteome</keyword>
<feature type="domain" description="Solute-binding protein family 5" evidence="4">
    <location>
        <begin position="270"/>
        <end position="591"/>
    </location>
</feature>
<dbReference type="AlphaFoldDB" id="A0A1H1IVN2"/>
<dbReference type="GO" id="GO:0015833">
    <property type="term" value="P:peptide transport"/>
    <property type="evidence" value="ECO:0007669"/>
    <property type="project" value="TreeGrafter"/>
</dbReference>
<dbReference type="EMBL" id="FNLC01000006">
    <property type="protein sequence ID" value="SDR41757.1"/>
    <property type="molecule type" value="Genomic_DNA"/>
</dbReference>
<dbReference type="PANTHER" id="PTHR30290">
    <property type="entry name" value="PERIPLASMIC BINDING COMPONENT OF ABC TRANSPORTER"/>
    <property type="match status" value="1"/>
</dbReference>
<evidence type="ECO:0000313" key="6">
    <source>
        <dbReference type="Proteomes" id="UP000198848"/>
    </source>
</evidence>
<dbReference type="OrthoDB" id="233597at2157"/>
<keyword evidence="3" id="KW-0732">Signal</keyword>
<evidence type="ECO:0000259" key="4">
    <source>
        <dbReference type="Pfam" id="PF00496"/>
    </source>
</evidence>
<proteinExistence type="inferred from homology"/>